<comment type="catalytic activity">
    <reaction evidence="8">
        <text>RNA(n+1) + phosphate = RNA(n) + a ribonucleoside 5'-diphosphate</text>
        <dbReference type="Rhea" id="RHEA:22096"/>
        <dbReference type="Rhea" id="RHEA-COMP:14527"/>
        <dbReference type="Rhea" id="RHEA-COMP:17342"/>
        <dbReference type="ChEBI" id="CHEBI:43474"/>
        <dbReference type="ChEBI" id="CHEBI:57930"/>
        <dbReference type="ChEBI" id="CHEBI:140395"/>
        <dbReference type="EC" id="2.7.7.8"/>
    </reaction>
</comment>
<evidence type="ECO:0000256" key="5">
    <source>
        <dbReference type="ARBA" id="ARBA00022723"/>
    </source>
</evidence>
<dbReference type="InterPro" id="IPR012340">
    <property type="entry name" value="NA-bd_OB-fold"/>
</dbReference>
<evidence type="ECO:0000256" key="8">
    <source>
        <dbReference type="HAMAP-Rule" id="MF_01595"/>
    </source>
</evidence>
<evidence type="ECO:0000256" key="2">
    <source>
        <dbReference type="ARBA" id="ARBA00022490"/>
    </source>
</evidence>
<dbReference type="NCBIfam" id="NF008805">
    <property type="entry name" value="PRK11824.1"/>
    <property type="match status" value="1"/>
</dbReference>
<dbReference type="InterPro" id="IPR012162">
    <property type="entry name" value="PNPase"/>
</dbReference>
<dbReference type="GO" id="GO:0004654">
    <property type="term" value="F:polyribonucleotide nucleotidyltransferase activity"/>
    <property type="evidence" value="ECO:0007669"/>
    <property type="project" value="UniProtKB-UniRule"/>
</dbReference>
<feature type="domain" description="S1 motif" evidence="10">
    <location>
        <begin position="648"/>
        <end position="720"/>
    </location>
</feature>
<evidence type="ECO:0000256" key="1">
    <source>
        <dbReference type="ARBA" id="ARBA00007404"/>
    </source>
</evidence>
<dbReference type="GO" id="GO:0006402">
    <property type="term" value="P:mRNA catabolic process"/>
    <property type="evidence" value="ECO:0007669"/>
    <property type="project" value="UniProtKB-UniRule"/>
</dbReference>
<name>A0A223S4H1_9ACTN</name>
<feature type="compositionally biased region" description="Basic and acidic residues" evidence="9">
    <location>
        <begin position="735"/>
        <end position="747"/>
    </location>
</feature>
<dbReference type="GO" id="GO:0000175">
    <property type="term" value="F:3'-5'-RNA exonuclease activity"/>
    <property type="evidence" value="ECO:0007669"/>
    <property type="project" value="TreeGrafter"/>
</dbReference>
<dbReference type="RefSeq" id="WP_017617618.1">
    <property type="nucleotide sequence ID" value="NZ_ANBG01000083.1"/>
</dbReference>
<dbReference type="Pfam" id="PF01138">
    <property type="entry name" value="RNase_PH"/>
    <property type="match status" value="2"/>
</dbReference>
<gene>
    <name evidence="8" type="primary">pnp</name>
    <name evidence="11" type="ORF">CDO52_09690</name>
</gene>
<evidence type="ECO:0000256" key="9">
    <source>
        <dbReference type="SAM" id="MobiDB-lite"/>
    </source>
</evidence>
<dbReference type="Pfam" id="PF00013">
    <property type="entry name" value="KH_1"/>
    <property type="match status" value="1"/>
</dbReference>
<dbReference type="SUPFAM" id="SSF46915">
    <property type="entry name" value="Polynucleotide phosphorylase/guanosine pentaphosphate synthase (PNPase/GPSI), domain 3"/>
    <property type="match status" value="1"/>
</dbReference>
<dbReference type="InterPro" id="IPR036612">
    <property type="entry name" value="KH_dom_type_1_sf"/>
</dbReference>
<dbReference type="NCBIfam" id="TIGR03591">
    <property type="entry name" value="polynuc_phos"/>
    <property type="match status" value="1"/>
</dbReference>
<dbReference type="GO" id="GO:0000287">
    <property type="term" value="F:magnesium ion binding"/>
    <property type="evidence" value="ECO:0007669"/>
    <property type="project" value="UniProtKB-UniRule"/>
</dbReference>
<dbReference type="OrthoDB" id="9804305at2"/>
<dbReference type="PANTHER" id="PTHR11252:SF0">
    <property type="entry name" value="POLYRIBONUCLEOTIDE NUCLEOTIDYLTRANSFERASE 1, MITOCHONDRIAL"/>
    <property type="match status" value="1"/>
</dbReference>
<dbReference type="NCBIfam" id="TIGR02696">
    <property type="entry name" value="pppGpp_PNP"/>
    <property type="match status" value="1"/>
</dbReference>
<evidence type="ECO:0000256" key="3">
    <source>
        <dbReference type="ARBA" id="ARBA00022679"/>
    </source>
</evidence>
<organism evidence="11 12">
    <name type="scientific">Nocardiopsis gilva YIM 90087</name>
    <dbReference type="NCBI Taxonomy" id="1235441"/>
    <lineage>
        <taxon>Bacteria</taxon>
        <taxon>Bacillati</taxon>
        <taxon>Actinomycetota</taxon>
        <taxon>Actinomycetes</taxon>
        <taxon>Streptosporangiales</taxon>
        <taxon>Nocardiopsidaceae</taxon>
        <taxon>Nocardiopsis</taxon>
    </lineage>
</organism>
<evidence type="ECO:0000313" key="11">
    <source>
        <dbReference type="EMBL" id="ASU83022.1"/>
    </source>
</evidence>
<dbReference type="InterPro" id="IPR001247">
    <property type="entry name" value="ExoRNase_PH_dom1"/>
</dbReference>
<dbReference type="SMART" id="SM00322">
    <property type="entry name" value="KH"/>
    <property type="match status" value="1"/>
</dbReference>
<dbReference type="EC" id="2.7.7.8" evidence="8"/>
<keyword evidence="12" id="KW-1185">Reference proteome</keyword>
<evidence type="ECO:0000256" key="6">
    <source>
        <dbReference type="ARBA" id="ARBA00022842"/>
    </source>
</evidence>
<dbReference type="PANTHER" id="PTHR11252">
    <property type="entry name" value="POLYRIBONUCLEOTIDE NUCLEOTIDYLTRANSFERASE"/>
    <property type="match status" value="1"/>
</dbReference>
<dbReference type="CDD" id="cd04472">
    <property type="entry name" value="S1_PNPase"/>
    <property type="match status" value="1"/>
</dbReference>
<dbReference type="SUPFAM" id="SSF50249">
    <property type="entry name" value="Nucleic acid-binding proteins"/>
    <property type="match status" value="1"/>
</dbReference>
<dbReference type="Gene3D" id="3.30.230.70">
    <property type="entry name" value="GHMP Kinase, N-terminal domain"/>
    <property type="match status" value="2"/>
</dbReference>
<keyword evidence="2 8" id="KW-0963">Cytoplasm</keyword>
<dbReference type="PIRSF" id="PIRSF005499">
    <property type="entry name" value="PNPase"/>
    <property type="match status" value="1"/>
</dbReference>
<dbReference type="InterPro" id="IPR036456">
    <property type="entry name" value="PNPase_PH_RNA-bd_sf"/>
</dbReference>
<feature type="binding site" evidence="8">
    <location>
        <position position="517"/>
    </location>
    <ligand>
        <name>Mg(2+)</name>
        <dbReference type="ChEBI" id="CHEBI:18420"/>
    </ligand>
</feature>
<dbReference type="Proteomes" id="UP000215005">
    <property type="component" value="Chromosome"/>
</dbReference>
<dbReference type="InterPro" id="IPR014069">
    <property type="entry name" value="GPSI/PNP"/>
</dbReference>
<dbReference type="KEGG" id="ngv:CDO52_09690"/>
<dbReference type="GO" id="GO:0006396">
    <property type="term" value="P:RNA processing"/>
    <property type="evidence" value="ECO:0007669"/>
    <property type="project" value="InterPro"/>
</dbReference>
<evidence type="ECO:0000313" key="12">
    <source>
        <dbReference type="Proteomes" id="UP000215005"/>
    </source>
</evidence>
<feature type="binding site" evidence="8">
    <location>
        <position position="511"/>
    </location>
    <ligand>
        <name>Mg(2+)</name>
        <dbReference type="ChEBI" id="CHEBI:18420"/>
    </ligand>
</feature>
<comment type="similarity">
    <text evidence="1 8">Belongs to the polyribonucleotide nucleotidyltransferase family.</text>
</comment>
<feature type="region of interest" description="Disordered" evidence="9">
    <location>
        <begin position="402"/>
        <end position="421"/>
    </location>
</feature>
<dbReference type="GO" id="GO:0005829">
    <property type="term" value="C:cytosol"/>
    <property type="evidence" value="ECO:0007669"/>
    <property type="project" value="TreeGrafter"/>
</dbReference>
<dbReference type="AlphaFoldDB" id="A0A223S4H1"/>
<dbReference type="Pfam" id="PF00575">
    <property type="entry name" value="S1"/>
    <property type="match status" value="1"/>
</dbReference>
<dbReference type="CDD" id="cd02393">
    <property type="entry name" value="KH-I_PNPase"/>
    <property type="match status" value="1"/>
</dbReference>
<dbReference type="Pfam" id="PF03726">
    <property type="entry name" value="PNPase"/>
    <property type="match status" value="1"/>
</dbReference>
<comment type="function">
    <text evidence="8">Involved in mRNA degradation. Catalyzes the phosphorolysis of single-stranded polyribonucleotides processively in the 3'- to 5'-direction.</text>
</comment>
<dbReference type="InterPro" id="IPR015848">
    <property type="entry name" value="PNPase_PH_RNA-bd_bac/org-type"/>
</dbReference>
<dbReference type="SUPFAM" id="SSF54791">
    <property type="entry name" value="Eukaryotic type KH-domain (KH-domain type I)"/>
    <property type="match status" value="1"/>
</dbReference>
<keyword evidence="5 8" id="KW-0479">Metal-binding</keyword>
<dbReference type="InterPro" id="IPR004087">
    <property type="entry name" value="KH_dom"/>
</dbReference>
<keyword evidence="7 8" id="KW-0694">RNA-binding</keyword>
<dbReference type="InterPro" id="IPR004088">
    <property type="entry name" value="KH_dom_type_1"/>
</dbReference>
<comment type="cofactor">
    <cofactor evidence="8">
        <name>Mg(2+)</name>
        <dbReference type="ChEBI" id="CHEBI:18420"/>
    </cofactor>
</comment>
<dbReference type="PROSITE" id="PS50084">
    <property type="entry name" value="KH_TYPE_1"/>
    <property type="match status" value="1"/>
</dbReference>
<dbReference type="FunFam" id="3.30.230.70:FF:000001">
    <property type="entry name" value="Polyribonucleotide nucleotidyltransferase"/>
    <property type="match status" value="1"/>
</dbReference>
<keyword evidence="6 8" id="KW-0460">Magnesium</keyword>
<dbReference type="InterPro" id="IPR020568">
    <property type="entry name" value="Ribosomal_Su5_D2-typ_SF"/>
</dbReference>
<dbReference type="CDD" id="cd11364">
    <property type="entry name" value="RNase_PH_PNPase_2"/>
    <property type="match status" value="1"/>
</dbReference>
<dbReference type="PROSITE" id="PS50126">
    <property type="entry name" value="S1"/>
    <property type="match status" value="1"/>
</dbReference>
<keyword evidence="3 8" id="KW-0808">Transferase</keyword>
<dbReference type="InterPro" id="IPR036345">
    <property type="entry name" value="ExoRNase_PH_dom2_sf"/>
</dbReference>
<protein>
    <recommendedName>
        <fullName evidence="8">Polyribonucleotide nucleotidyltransferase</fullName>
        <ecNumber evidence="8">2.7.7.8</ecNumber>
    </recommendedName>
    <alternativeName>
        <fullName evidence="8">Polynucleotide phosphorylase</fullName>
        <shortName evidence="8">PNPase</shortName>
    </alternativeName>
</protein>
<evidence type="ECO:0000256" key="7">
    <source>
        <dbReference type="ARBA" id="ARBA00022884"/>
    </source>
</evidence>
<evidence type="ECO:0000259" key="10">
    <source>
        <dbReference type="PROSITE" id="PS50126"/>
    </source>
</evidence>
<accession>A0A223S4H1</accession>
<dbReference type="SUPFAM" id="SSF54211">
    <property type="entry name" value="Ribosomal protein S5 domain 2-like"/>
    <property type="match status" value="2"/>
</dbReference>
<dbReference type="FunFam" id="3.30.230.70:FF:000002">
    <property type="entry name" value="Polyribonucleotide nucleotidyltransferase"/>
    <property type="match status" value="1"/>
</dbReference>
<dbReference type="SMART" id="SM00316">
    <property type="entry name" value="S1"/>
    <property type="match status" value="1"/>
</dbReference>
<dbReference type="GO" id="GO:0003723">
    <property type="term" value="F:RNA binding"/>
    <property type="evidence" value="ECO:0007669"/>
    <property type="project" value="UniProtKB-UniRule"/>
</dbReference>
<dbReference type="Gene3D" id="3.30.1370.10">
    <property type="entry name" value="K Homology domain, type 1"/>
    <property type="match status" value="1"/>
</dbReference>
<feature type="region of interest" description="Disordered" evidence="9">
    <location>
        <begin position="728"/>
        <end position="768"/>
    </location>
</feature>
<dbReference type="FunFam" id="2.40.50.140:FF:000069">
    <property type="entry name" value="Polyribonucleotide nucleotidyltransferase"/>
    <property type="match status" value="1"/>
</dbReference>
<dbReference type="SUPFAM" id="SSF55666">
    <property type="entry name" value="Ribonuclease PH domain 2-like"/>
    <property type="match status" value="2"/>
</dbReference>
<sequence length="768" mass="82900">MEGAYSAEAVIDNGRFGTRTIRFETGRLARQAAGSAVAYLDDETMVLSATTASKRPKENLDFFPLTVDVEERMYAAGRIPGSFFRREGRPSEDAVLTCRLIDRPLRPSFKHGLRNEIQVVETIMSLHPDHLYDVVAINAASMSTQLGGLPFSGPIGGVRVALIEGQWVAFPTHTELANATFDMVVAGRVLDDGDVAIMMVEAESTVQTLKLVADGAVGPNEQTVAEGLEAAKPFIKVLCRAQQALADQVPAAEAGAEFPIFLDYEDDVYAAVDSAVREQLAQALTIADKQERETELDRVKALAGEKLVEDFEGREKEVGAAFRSLTKQLMRERVLRDSVRIDGRGPKDIRPLSAEIGVVPRAHGSALFERGETQILGVSTLNMLRMEQTVDTLNPERTKRYMHNYNFPPYSTGETGRVGSPKRREIGHGALAERALLPVLPSREEFPYAIRQVSEAVGSNGSTSMGSVCASTMSLMAAGVPLKEMVSGIAMGLISEGDEFVTLTDILGAEDAFGDMDFKVAGTRELITALQLDTKLDGIPAEQLAKALQQARGARLAILDVMQEAINRPAEMSPHAPRILTVKIPVDKIGEVIGPKGKMINSIQEDTGADITIEDDGTIYIGAVDGPSAEAARDTVNSIANPTMPEVGDRYLGTVVKTTAFGAFVSLLPGKDGLLHISQIRKLHGGKRIENLDDVISIGEKIQVEIREIDDRGKLSLIPVEVVEAEAAGDSADAAEAKDAESEKSESEGEGGAPRRRRRTRGARSENT</sequence>
<dbReference type="InterPro" id="IPR003029">
    <property type="entry name" value="S1_domain"/>
</dbReference>
<dbReference type="FunFam" id="3.30.1370.10:FF:000001">
    <property type="entry name" value="Polyribonucleotide nucleotidyltransferase"/>
    <property type="match status" value="1"/>
</dbReference>
<dbReference type="HAMAP" id="MF_01595">
    <property type="entry name" value="PNPase"/>
    <property type="match status" value="1"/>
</dbReference>
<dbReference type="Gene3D" id="2.40.50.140">
    <property type="entry name" value="Nucleic acid-binding proteins"/>
    <property type="match status" value="1"/>
</dbReference>
<dbReference type="InterPro" id="IPR027408">
    <property type="entry name" value="PNPase/RNase_PH_dom_sf"/>
</dbReference>
<evidence type="ECO:0000256" key="4">
    <source>
        <dbReference type="ARBA" id="ARBA00022695"/>
    </source>
</evidence>
<comment type="subcellular location">
    <subcellularLocation>
        <location evidence="8">Cytoplasm</location>
    </subcellularLocation>
</comment>
<proteinExistence type="inferred from homology"/>
<reference evidence="11 12" key="1">
    <citation type="submission" date="2017-08" db="EMBL/GenBank/DDBJ databases">
        <title>The complete genome sequence of Nocardiopsis gilva YIM 90087.</title>
        <authorList>
            <person name="Yin M."/>
            <person name="Tang S."/>
        </authorList>
    </citation>
    <scope>NUCLEOTIDE SEQUENCE [LARGE SCALE GENOMIC DNA]</scope>
    <source>
        <strain evidence="11 12">YIM 90087</strain>
    </source>
</reference>
<dbReference type="EMBL" id="CP022753">
    <property type="protein sequence ID" value="ASU83022.1"/>
    <property type="molecule type" value="Genomic_DNA"/>
</dbReference>
<keyword evidence="4 8" id="KW-0548">Nucleotidyltransferase</keyword>